<keyword evidence="10" id="KW-1185">Reference proteome</keyword>
<evidence type="ECO:0000256" key="1">
    <source>
        <dbReference type="ARBA" id="ARBA00004127"/>
    </source>
</evidence>
<dbReference type="Gene3D" id="3.40.50.720">
    <property type="entry name" value="NAD(P)-binding Rossmann-like Domain"/>
    <property type="match status" value="2"/>
</dbReference>
<dbReference type="InterPro" id="IPR010420">
    <property type="entry name" value="CASTOR/POLLUX/SYM8_dom"/>
</dbReference>
<dbReference type="InterPro" id="IPR044849">
    <property type="entry name" value="CASTOR/POLLUX/SYM8-like"/>
</dbReference>
<evidence type="ECO:0000313" key="9">
    <source>
        <dbReference type="EMBL" id="MCW7753867.1"/>
    </source>
</evidence>
<evidence type="ECO:0000256" key="3">
    <source>
        <dbReference type="ARBA" id="ARBA00022692"/>
    </source>
</evidence>
<comment type="subcellular location">
    <subcellularLocation>
        <location evidence="1">Endomembrane system</location>
        <topology evidence="1">Multi-pass membrane protein</topology>
    </subcellularLocation>
</comment>
<keyword evidence="5" id="KW-0406">Ion transport</keyword>
<evidence type="ECO:0000256" key="2">
    <source>
        <dbReference type="ARBA" id="ARBA00022448"/>
    </source>
</evidence>
<proteinExistence type="predicted"/>
<evidence type="ECO:0000256" key="6">
    <source>
        <dbReference type="ARBA" id="ARBA00023136"/>
    </source>
</evidence>
<keyword evidence="4 7" id="KW-1133">Transmembrane helix</keyword>
<keyword evidence="3 7" id="KW-0812">Transmembrane</keyword>
<evidence type="ECO:0000256" key="7">
    <source>
        <dbReference type="SAM" id="Phobius"/>
    </source>
</evidence>
<evidence type="ECO:0000256" key="4">
    <source>
        <dbReference type="ARBA" id="ARBA00022989"/>
    </source>
</evidence>
<evidence type="ECO:0000256" key="5">
    <source>
        <dbReference type="ARBA" id="ARBA00023065"/>
    </source>
</evidence>
<accession>A0ABT3N8T2</accession>
<reference evidence="9 10" key="1">
    <citation type="submission" date="2022-11" db="EMBL/GenBank/DDBJ databases">
        <title>Desulfobotulus tamanensis H1 sp. nov. - anaerobic, alkaliphilic, sulphate reducing bacterium isolated from terrestrial mud volcano.</title>
        <authorList>
            <person name="Frolova A."/>
            <person name="Merkel A.Y."/>
            <person name="Slobodkin A.I."/>
        </authorList>
    </citation>
    <scope>NUCLEOTIDE SEQUENCE [LARGE SCALE GENOMIC DNA]</scope>
    <source>
        <strain evidence="9 10">H1</strain>
    </source>
</reference>
<gene>
    <name evidence="9" type="ORF">OOT00_07710</name>
</gene>
<dbReference type="RefSeq" id="WP_265424736.1">
    <property type="nucleotide sequence ID" value="NZ_JAPFPW010000007.1"/>
</dbReference>
<evidence type="ECO:0000313" key="10">
    <source>
        <dbReference type="Proteomes" id="UP001209681"/>
    </source>
</evidence>
<comment type="caution">
    <text evidence="9">The sequence shown here is derived from an EMBL/GenBank/DDBJ whole genome shotgun (WGS) entry which is preliminary data.</text>
</comment>
<sequence>MKAFSPMQRFRYFLERLFIRGTPWQFLVMATLIGLISILGGILVYGSGEPGTGIEDEIWWAFLRLTDPGYLGDDEGIWRRTVSTVLTVSGYVLFLGALVAILTQWLGRHMRSLERGLSPVNINHHIVILGWTDRTLPLLRELWLAEGRVRRFLSRSGGSGRLRLVVLAEDLRPELAQELRSDAILGKHFNSVILRSGSALNNEHLHRAACLNAAAVIVPARTFAYTGAVSSDVEVIKILLALNSQAATAGAALPYVVTEIQEPDKVHIARRAFHGPMEVVAGDSFISKIMIQTVRHPGLSHVCLELFHHGIGQNLYIHQNPDLDGSTIDRIREGFPKACLCGLVREKNGDFSAILSPPGHLILQPGDSLVMLAKDFDAAREYRQPCAPLHAKENTGQTPVSIPVHTGHKKAILIAGWSQKVPELLRELVSHGDMIQQVTIFSSRPVEERVCAILDAETGIANHFLHHITGEVTSEEAWCAMDLRLFDTIVLLSSDRLASGEEADARTIVGYLQLEALLETMENRPQILLELSDPNNRRLLGHRKGEAIISPLLLGHLLVHVALRREMLTVLHQLFRAGGPEITFRSPAEYGLTQAKLSFADLCRRAWEKGETLLGLSCSGAGENPTRSLCLNPAHNAIIELKKGDCLVVIAGQNPSLQK</sequence>
<dbReference type="EMBL" id="JAPFPW010000007">
    <property type="protein sequence ID" value="MCW7753867.1"/>
    <property type="molecule type" value="Genomic_DNA"/>
</dbReference>
<organism evidence="9 10">
    <name type="scientific">Desulfobotulus pelophilus</name>
    <dbReference type="NCBI Taxonomy" id="2823377"/>
    <lineage>
        <taxon>Bacteria</taxon>
        <taxon>Pseudomonadati</taxon>
        <taxon>Thermodesulfobacteriota</taxon>
        <taxon>Desulfobacteria</taxon>
        <taxon>Desulfobacterales</taxon>
        <taxon>Desulfobacteraceae</taxon>
        <taxon>Desulfobotulus</taxon>
    </lineage>
</organism>
<dbReference type="Proteomes" id="UP001209681">
    <property type="component" value="Unassembled WGS sequence"/>
</dbReference>
<evidence type="ECO:0000259" key="8">
    <source>
        <dbReference type="Pfam" id="PF06241"/>
    </source>
</evidence>
<dbReference type="PANTHER" id="PTHR31563">
    <property type="entry name" value="ION CHANNEL POLLUX-RELATED"/>
    <property type="match status" value="1"/>
</dbReference>
<dbReference type="PANTHER" id="PTHR31563:SF10">
    <property type="entry name" value="ION CHANNEL POLLUX-RELATED"/>
    <property type="match status" value="1"/>
</dbReference>
<keyword evidence="2" id="KW-0813">Transport</keyword>
<feature type="transmembrane region" description="Helical" evidence="7">
    <location>
        <begin position="88"/>
        <end position="107"/>
    </location>
</feature>
<feature type="transmembrane region" description="Helical" evidence="7">
    <location>
        <begin position="21"/>
        <end position="45"/>
    </location>
</feature>
<protein>
    <recommendedName>
        <fullName evidence="8">CASTOR/POLLUX/SYM8 ion channel conserved domain-containing protein</fullName>
    </recommendedName>
</protein>
<keyword evidence="6 7" id="KW-0472">Membrane</keyword>
<feature type="domain" description="CASTOR/POLLUX/SYM8 ion channel conserved" evidence="8">
    <location>
        <begin position="285"/>
        <end position="380"/>
    </location>
</feature>
<name>A0ABT3N8T2_9BACT</name>
<dbReference type="Pfam" id="PF06241">
    <property type="entry name" value="Castor_Poll_mid"/>
    <property type="match status" value="1"/>
</dbReference>